<feature type="transmembrane region" description="Helical" evidence="8">
    <location>
        <begin position="173"/>
        <end position="196"/>
    </location>
</feature>
<dbReference type="GO" id="GO:0071555">
    <property type="term" value="P:cell wall organization"/>
    <property type="evidence" value="ECO:0007669"/>
    <property type="project" value="UniProtKB-KW"/>
</dbReference>
<dbReference type="HAMAP" id="MF_02078">
    <property type="entry name" value="MurJ_MviN"/>
    <property type="match status" value="1"/>
</dbReference>
<gene>
    <name evidence="8" type="primary">murJ</name>
    <name evidence="9" type="ORF">A3G49_00340</name>
</gene>
<keyword evidence="2 8" id="KW-1003">Cell membrane</keyword>
<protein>
    <recommendedName>
        <fullName evidence="8">Probable lipid II flippase MurJ</fullName>
    </recommendedName>
</protein>
<feature type="transmembrane region" description="Helical" evidence="8">
    <location>
        <begin position="202"/>
        <end position="222"/>
    </location>
</feature>
<evidence type="ECO:0000313" key="10">
    <source>
        <dbReference type="Proteomes" id="UP000177171"/>
    </source>
</evidence>
<sequence length="571" mass="62924">MLQVVSCKLNLDFIKREIVSINAAAFLIGAAGFLSRILGLFRDRLLAGRFGASRELDIYYAAFQIPDFIFNLFLIGSATAAIIPVFLEYWEKDKEEARRLIDGLFNIFLIFSAVFCLLTAVFAPLLVHFLVPGFSAEEQALASLMTRIMLVSPFFLSLSNIVSGVLQAHRRFFAFSLSSIFYNLGIIFGIMVFLPFFGFLGLAYGVIFGAFLHLLAQFPAFYGLGFRFNPSFRMAFHPGMKKIALLSGPRVLAVSFSSIGVLIVTAAVSTLSQGSIAVLQLANNIKFIPVGIFGVSFAVAVFPRLSQAFVKKDPEDFYGAFFGVLKTLIFWLAPVSVLFYVLRAHIVRLALGTGLFDWRDTRLTASVLGIFSVLIIIESILPLLIKSFYALNKTFRPLIINFLSNAVIVALSLWLMGVFSDESSPVTQFFGRVLRVDDISGLGILGVALAVVIGQTLNFFILLKFFLGEAKKSFGFLPENGFTGNIRRIVVAAAISGLTAYAVRIVADFFITLDTFLGVLAQGGSAGIAGLLVYGLILYKFENKEIMDIIEVFKRRLLKPQVLPQGIELDK</sequence>
<evidence type="ECO:0000256" key="1">
    <source>
        <dbReference type="ARBA" id="ARBA00004651"/>
    </source>
</evidence>
<dbReference type="Pfam" id="PF03023">
    <property type="entry name" value="MurJ"/>
    <property type="match status" value="1"/>
</dbReference>
<dbReference type="EMBL" id="MHQY01000025">
    <property type="protein sequence ID" value="OHA13525.1"/>
    <property type="molecule type" value="Genomic_DNA"/>
</dbReference>
<feature type="transmembrane region" description="Helical" evidence="8">
    <location>
        <begin position="439"/>
        <end position="467"/>
    </location>
</feature>
<name>A0A1G2LPJ0_9BACT</name>
<dbReference type="AlphaFoldDB" id="A0A1G2LPJ0"/>
<evidence type="ECO:0000256" key="5">
    <source>
        <dbReference type="ARBA" id="ARBA00022984"/>
    </source>
</evidence>
<dbReference type="PRINTS" id="PR01806">
    <property type="entry name" value="VIRFACTRMVIN"/>
</dbReference>
<accession>A0A1G2LPJ0</accession>
<evidence type="ECO:0000256" key="8">
    <source>
        <dbReference type="HAMAP-Rule" id="MF_02078"/>
    </source>
</evidence>
<feature type="transmembrane region" description="Helical" evidence="8">
    <location>
        <begin position="488"/>
        <end position="507"/>
    </location>
</feature>
<feature type="transmembrane region" description="Helical" evidence="8">
    <location>
        <begin position="519"/>
        <end position="539"/>
    </location>
</feature>
<feature type="transmembrane region" description="Helical" evidence="8">
    <location>
        <begin position="58"/>
        <end position="83"/>
    </location>
</feature>
<evidence type="ECO:0000256" key="7">
    <source>
        <dbReference type="ARBA" id="ARBA00023136"/>
    </source>
</evidence>
<keyword evidence="8" id="KW-0813">Transport</keyword>
<dbReference type="InterPro" id="IPR004268">
    <property type="entry name" value="MurJ"/>
</dbReference>
<comment type="caution">
    <text evidence="9">The sequence shown here is derived from an EMBL/GenBank/DDBJ whole genome shotgun (WGS) entry which is preliminary data.</text>
</comment>
<dbReference type="PANTHER" id="PTHR47019">
    <property type="entry name" value="LIPID II FLIPPASE MURJ"/>
    <property type="match status" value="1"/>
</dbReference>
<feature type="transmembrane region" description="Helical" evidence="8">
    <location>
        <begin position="397"/>
        <end position="419"/>
    </location>
</feature>
<comment type="similarity">
    <text evidence="8">Belongs to the MurJ/MviN family.</text>
</comment>
<keyword evidence="8" id="KW-0961">Cell wall biogenesis/degradation</keyword>
<organism evidence="9 10">
    <name type="scientific">Candidatus Sungbacteria bacterium RIFCSPLOWO2_12_FULL_41_11</name>
    <dbReference type="NCBI Taxonomy" id="1802286"/>
    <lineage>
        <taxon>Bacteria</taxon>
        <taxon>Candidatus Sungiibacteriota</taxon>
    </lineage>
</organism>
<feature type="transmembrane region" description="Helical" evidence="8">
    <location>
        <begin position="243"/>
        <end position="267"/>
    </location>
</feature>
<dbReference type="GO" id="GO:0009252">
    <property type="term" value="P:peptidoglycan biosynthetic process"/>
    <property type="evidence" value="ECO:0007669"/>
    <property type="project" value="UniProtKB-UniRule"/>
</dbReference>
<dbReference type="GO" id="GO:0015648">
    <property type="term" value="F:lipid-linked peptidoglycan transporter activity"/>
    <property type="evidence" value="ECO:0007669"/>
    <property type="project" value="UniProtKB-UniRule"/>
</dbReference>
<comment type="function">
    <text evidence="8">Involved in peptidoglycan biosynthesis. Transports lipid-linked peptidoglycan precursors from the inner to the outer leaflet of the cytoplasmic membrane.</text>
</comment>
<keyword evidence="6 8" id="KW-1133">Transmembrane helix</keyword>
<dbReference type="InterPro" id="IPR051050">
    <property type="entry name" value="Lipid_II_flippase_MurJ/MviN"/>
</dbReference>
<evidence type="ECO:0000256" key="6">
    <source>
        <dbReference type="ARBA" id="ARBA00022989"/>
    </source>
</evidence>
<dbReference type="NCBIfam" id="TIGR01695">
    <property type="entry name" value="murJ_mviN"/>
    <property type="match status" value="1"/>
</dbReference>
<dbReference type="GO" id="GO:0005886">
    <property type="term" value="C:plasma membrane"/>
    <property type="evidence" value="ECO:0007669"/>
    <property type="project" value="UniProtKB-SubCell"/>
</dbReference>
<dbReference type="UniPathway" id="UPA00219"/>
<dbReference type="GO" id="GO:0034204">
    <property type="term" value="P:lipid translocation"/>
    <property type="evidence" value="ECO:0007669"/>
    <property type="project" value="TreeGrafter"/>
</dbReference>
<keyword evidence="5 8" id="KW-0573">Peptidoglycan synthesis</keyword>
<feature type="transmembrane region" description="Helical" evidence="8">
    <location>
        <begin position="147"/>
        <end position="166"/>
    </location>
</feature>
<dbReference type="PANTHER" id="PTHR47019:SF1">
    <property type="entry name" value="LIPID II FLIPPASE MURJ"/>
    <property type="match status" value="1"/>
</dbReference>
<dbReference type="CDD" id="cd13123">
    <property type="entry name" value="MATE_MurJ_like"/>
    <property type="match status" value="1"/>
</dbReference>
<reference evidence="9 10" key="1">
    <citation type="journal article" date="2016" name="Nat. Commun.">
        <title>Thousands of microbial genomes shed light on interconnected biogeochemical processes in an aquifer system.</title>
        <authorList>
            <person name="Anantharaman K."/>
            <person name="Brown C.T."/>
            <person name="Hug L.A."/>
            <person name="Sharon I."/>
            <person name="Castelle C.J."/>
            <person name="Probst A.J."/>
            <person name="Thomas B.C."/>
            <person name="Singh A."/>
            <person name="Wilkins M.J."/>
            <person name="Karaoz U."/>
            <person name="Brodie E.L."/>
            <person name="Williams K.H."/>
            <person name="Hubbard S.S."/>
            <person name="Banfield J.F."/>
        </authorList>
    </citation>
    <scope>NUCLEOTIDE SEQUENCE [LARGE SCALE GENOMIC DNA]</scope>
</reference>
<evidence type="ECO:0000313" key="9">
    <source>
        <dbReference type="EMBL" id="OHA13525.1"/>
    </source>
</evidence>
<dbReference type="Proteomes" id="UP000177171">
    <property type="component" value="Unassembled WGS sequence"/>
</dbReference>
<proteinExistence type="inferred from homology"/>
<keyword evidence="4 8" id="KW-0133">Cell shape</keyword>
<evidence type="ECO:0000256" key="4">
    <source>
        <dbReference type="ARBA" id="ARBA00022960"/>
    </source>
</evidence>
<comment type="subcellular location">
    <subcellularLocation>
        <location evidence="1 8">Cell membrane</location>
        <topology evidence="1 8">Multi-pass membrane protein</topology>
    </subcellularLocation>
</comment>
<evidence type="ECO:0000256" key="3">
    <source>
        <dbReference type="ARBA" id="ARBA00022692"/>
    </source>
</evidence>
<feature type="transmembrane region" description="Helical" evidence="8">
    <location>
        <begin position="104"/>
        <end position="127"/>
    </location>
</feature>
<feature type="transmembrane region" description="Helical" evidence="8">
    <location>
        <begin position="18"/>
        <end position="38"/>
    </location>
</feature>
<dbReference type="GO" id="GO:0008360">
    <property type="term" value="P:regulation of cell shape"/>
    <property type="evidence" value="ECO:0007669"/>
    <property type="project" value="UniProtKB-KW"/>
</dbReference>
<keyword evidence="3 8" id="KW-0812">Transmembrane</keyword>
<feature type="transmembrane region" description="Helical" evidence="8">
    <location>
        <begin position="287"/>
        <end position="305"/>
    </location>
</feature>
<evidence type="ECO:0000256" key="2">
    <source>
        <dbReference type="ARBA" id="ARBA00022475"/>
    </source>
</evidence>
<keyword evidence="7 8" id="KW-0472">Membrane</keyword>
<comment type="pathway">
    <text evidence="8">Cell wall biogenesis; peptidoglycan biosynthesis.</text>
</comment>
<feature type="transmembrane region" description="Helical" evidence="8">
    <location>
        <begin position="362"/>
        <end position="385"/>
    </location>
</feature>
<feature type="transmembrane region" description="Helical" evidence="8">
    <location>
        <begin position="317"/>
        <end position="342"/>
    </location>
</feature>